<dbReference type="GO" id="GO:0003824">
    <property type="term" value="F:catalytic activity"/>
    <property type="evidence" value="ECO:0007669"/>
    <property type="project" value="InterPro"/>
</dbReference>
<dbReference type="RefSeq" id="WP_089305847.1">
    <property type="nucleotide sequence ID" value="NZ_FZOO01000005.1"/>
</dbReference>
<protein>
    <recommendedName>
        <fullName evidence="3">Endonuclease III</fullName>
    </recommendedName>
</protein>
<evidence type="ECO:0008006" key="3">
    <source>
        <dbReference type="Google" id="ProtNLM"/>
    </source>
</evidence>
<dbReference type="SUPFAM" id="SSF48150">
    <property type="entry name" value="DNA-glycosylase"/>
    <property type="match status" value="1"/>
</dbReference>
<dbReference type="GO" id="GO:0006281">
    <property type="term" value="P:DNA repair"/>
    <property type="evidence" value="ECO:0007669"/>
    <property type="project" value="InterPro"/>
</dbReference>
<evidence type="ECO:0000313" key="1">
    <source>
        <dbReference type="EMBL" id="SNS57285.1"/>
    </source>
</evidence>
<dbReference type="AlphaFoldDB" id="A0A239FKB6"/>
<dbReference type="Proteomes" id="UP000198373">
    <property type="component" value="Unassembled WGS sequence"/>
</dbReference>
<dbReference type="OrthoDB" id="3078554at2"/>
<accession>A0A239FKB6</accession>
<dbReference type="InterPro" id="IPR011257">
    <property type="entry name" value="DNA_glycosylase"/>
</dbReference>
<gene>
    <name evidence="1" type="ORF">SAMN06893096_105133</name>
</gene>
<organism evidence="1 2">
    <name type="scientific">Geodermatophilus pulveris</name>
    <dbReference type="NCBI Taxonomy" id="1564159"/>
    <lineage>
        <taxon>Bacteria</taxon>
        <taxon>Bacillati</taxon>
        <taxon>Actinomycetota</taxon>
        <taxon>Actinomycetes</taxon>
        <taxon>Geodermatophilales</taxon>
        <taxon>Geodermatophilaceae</taxon>
        <taxon>Geodermatophilus</taxon>
    </lineage>
</organism>
<name>A0A239FKB6_9ACTN</name>
<proteinExistence type="predicted"/>
<reference evidence="2" key="1">
    <citation type="submission" date="2017-06" db="EMBL/GenBank/DDBJ databases">
        <authorList>
            <person name="Varghese N."/>
            <person name="Submissions S."/>
        </authorList>
    </citation>
    <scope>NUCLEOTIDE SEQUENCE [LARGE SCALE GENOMIC DNA]</scope>
    <source>
        <strain evidence="2">DSM 46839</strain>
    </source>
</reference>
<keyword evidence="2" id="KW-1185">Reference proteome</keyword>
<dbReference type="Gene3D" id="1.10.340.30">
    <property type="entry name" value="Hypothetical protein, domain 2"/>
    <property type="match status" value="1"/>
</dbReference>
<dbReference type="EMBL" id="FZOO01000005">
    <property type="protein sequence ID" value="SNS57285.1"/>
    <property type="molecule type" value="Genomic_DNA"/>
</dbReference>
<evidence type="ECO:0000313" key="2">
    <source>
        <dbReference type="Proteomes" id="UP000198373"/>
    </source>
</evidence>
<sequence length="213" mass="22685">MSSSAEQTACAVLDRYGTTYAEEAGIRLADTPAPLFQLLVLAELLSARIDAGIAVAAAVELREAGFTTPERMRAAAGQDRVDALGRGHYRRYDERTATQLGDLAGLVLDRYGGDLRRLAAEADGDRGRAAGLLQEVKGIGPTGAAVFLREVQAVWPWVRPHLDDRALDGARRVGLPTDADALARLVPGDELARFAAGLVRIRLLGDDEDPLGG</sequence>